<feature type="compositionally biased region" description="Polar residues" evidence="1">
    <location>
        <begin position="637"/>
        <end position="655"/>
    </location>
</feature>
<dbReference type="EMBL" id="UFQT01002833">
    <property type="protein sequence ID" value="SSX34119.1"/>
    <property type="molecule type" value="Genomic_DNA"/>
</dbReference>
<organism evidence="3">
    <name type="scientific">Culicoides sonorensis</name>
    <name type="common">Biting midge</name>
    <dbReference type="NCBI Taxonomy" id="179676"/>
    <lineage>
        <taxon>Eukaryota</taxon>
        <taxon>Metazoa</taxon>
        <taxon>Ecdysozoa</taxon>
        <taxon>Arthropoda</taxon>
        <taxon>Hexapoda</taxon>
        <taxon>Insecta</taxon>
        <taxon>Pterygota</taxon>
        <taxon>Neoptera</taxon>
        <taxon>Endopterygota</taxon>
        <taxon>Diptera</taxon>
        <taxon>Nematocera</taxon>
        <taxon>Chironomoidea</taxon>
        <taxon>Ceratopogonidae</taxon>
        <taxon>Ceratopogoninae</taxon>
        <taxon>Culicoides</taxon>
        <taxon>Monoculicoides</taxon>
    </lineage>
</organism>
<feature type="region of interest" description="Disordered" evidence="1">
    <location>
        <begin position="563"/>
        <end position="695"/>
    </location>
</feature>
<dbReference type="VEuPathDB" id="VectorBase:CSON007484"/>
<feature type="compositionally biased region" description="Low complexity" evidence="1">
    <location>
        <begin position="666"/>
        <end position="695"/>
    </location>
</feature>
<proteinExistence type="predicted"/>
<feature type="compositionally biased region" description="Polar residues" evidence="1">
    <location>
        <begin position="464"/>
        <end position="481"/>
    </location>
</feature>
<feature type="region of interest" description="Disordered" evidence="1">
    <location>
        <begin position="106"/>
        <end position="152"/>
    </location>
</feature>
<feature type="compositionally biased region" description="Low complexity" evidence="1">
    <location>
        <begin position="113"/>
        <end position="124"/>
    </location>
</feature>
<accession>A0A336MYB5</accession>
<reference evidence="3" key="2">
    <citation type="submission" date="2018-07" db="EMBL/GenBank/DDBJ databases">
        <authorList>
            <person name="Quirk P.G."/>
            <person name="Krulwich T.A."/>
        </authorList>
    </citation>
    <scope>NUCLEOTIDE SEQUENCE</scope>
</reference>
<reference evidence="2" key="1">
    <citation type="submission" date="2018-04" db="EMBL/GenBank/DDBJ databases">
        <authorList>
            <person name="Go L.Y."/>
            <person name="Mitchell J.A."/>
        </authorList>
    </citation>
    <scope>NUCLEOTIDE SEQUENCE</scope>
    <source>
        <tissue evidence="2">Whole organism</tissue>
    </source>
</reference>
<dbReference type="EMBL" id="UFQS01002833">
    <property type="protein sequence ID" value="SSX14724.1"/>
    <property type="molecule type" value="Genomic_DNA"/>
</dbReference>
<protein>
    <submittedName>
        <fullName evidence="3">CSON007484 protein</fullName>
    </submittedName>
</protein>
<feature type="compositionally biased region" description="Low complexity" evidence="1">
    <location>
        <begin position="605"/>
        <end position="620"/>
    </location>
</feature>
<evidence type="ECO:0000313" key="2">
    <source>
        <dbReference type="EMBL" id="SSX14724.1"/>
    </source>
</evidence>
<sequence length="695" mass="76775">MTENVQNLLNFTLDQSLIGSSPIISSHQKNETSRTSNLLVPEFLNEKSGNQPRKSLDNNPFDRVCKQVETFSSDPFEFVAAQSKNFKPVISCIRTGNLIDLGGDNSFNDKENNNNNNKNNSNADGKNESNKSSPGSNKKVLRRSKSLNESSCGKKRENLLKISIVNATKTAMTNDFVAENLMGEKWANLIHDDSSNDLMKQDLVLVDSDNSVIDVSNDDFETELNIPILKELEQKKSISPVIKETNDTKEIQTNNSEDDNRSSIIDRAIAKLNEIKMAKSREINLDDTMSKLKQMISKVDGDVKGEASQLLDQLFVALEKKQTAKNKNSLEPPPVMVRQGTFDIDKEEDDSIDNSNTSDHNSPQIQSVIEKLSEALGSVNLNIIQPSPDNTSNVQNPVVVLVVNPESNYGMSETVTIDNRHYSFNTPQPQNRTRRSQSFSSTCRPNTVAPNLAARRESIAFGTPQRSVQPTRRSFSFNSPAPKNPVQKRVSILPSTSERSTPAALKSVQTAPVGLNKLGINKTGVTSRLSFMDKIKPKIGFTNKSQNVKPAPLKLTGPLKVVHRERSPNSTIKSLSASVRQTPMAQSTPMSRLATPQKPTRVSFLTPSKPTTSTLTIPKPGTQIKRHSSFNDKERATSNLKPTKPNLTRPNTGGLLTQRKFPLNKPTTATTGTTSTQRSTLSRPTQRSLTLKLKK</sequence>
<feature type="compositionally biased region" description="Polar residues" evidence="1">
    <location>
        <begin position="421"/>
        <end position="449"/>
    </location>
</feature>
<feature type="compositionally biased region" description="Polar residues" evidence="1">
    <location>
        <begin position="568"/>
        <end position="590"/>
    </location>
</feature>
<evidence type="ECO:0000313" key="3">
    <source>
        <dbReference type="EMBL" id="SSX34119.1"/>
    </source>
</evidence>
<dbReference type="AlphaFoldDB" id="A0A336MYB5"/>
<feature type="region of interest" description="Disordered" evidence="1">
    <location>
        <begin position="421"/>
        <end position="489"/>
    </location>
</feature>
<evidence type="ECO:0000256" key="1">
    <source>
        <dbReference type="SAM" id="MobiDB-lite"/>
    </source>
</evidence>
<gene>
    <name evidence="3" type="primary">CSON007484</name>
</gene>
<name>A0A336MYB5_CULSO</name>